<dbReference type="EMBL" id="QZAF01000015">
    <property type="protein sequence ID" value="THV76750.1"/>
    <property type="molecule type" value="Genomic_DNA"/>
</dbReference>
<keyword evidence="2 8" id="KW-0479">Metal-binding</keyword>
<comment type="subcellular location">
    <subcellularLocation>
        <location evidence="1 7 8">Nucleus</location>
    </subcellularLocation>
</comment>
<dbReference type="NCBIfam" id="TIGR01385">
    <property type="entry name" value="TFSII"/>
    <property type="match status" value="1"/>
</dbReference>
<dbReference type="Proteomes" id="UP000304951">
    <property type="component" value="Unassembled WGS sequence"/>
</dbReference>
<dbReference type="GO" id="GO:0008270">
    <property type="term" value="F:zinc ion binding"/>
    <property type="evidence" value="ECO:0007669"/>
    <property type="project" value="UniProtKB-UniRule"/>
</dbReference>
<dbReference type="GO" id="GO:0006362">
    <property type="term" value="P:transcription elongation by RNA polymerase I"/>
    <property type="evidence" value="ECO:0007669"/>
    <property type="project" value="TreeGrafter"/>
</dbReference>
<keyword evidence="3 6" id="KW-0863">Zinc-finger</keyword>
<dbReference type="GO" id="GO:0000977">
    <property type="term" value="F:RNA polymerase II transcription regulatory region sequence-specific DNA binding"/>
    <property type="evidence" value="ECO:0007669"/>
    <property type="project" value="TreeGrafter"/>
</dbReference>
<dbReference type="GO" id="GO:0001139">
    <property type="term" value="F:RNA polymerase II complex recruiting activity"/>
    <property type="evidence" value="ECO:0007669"/>
    <property type="project" value="TreeGrafter"/>
</dbReference>
<evidence type="ECO:0000259" key="12">
    <source>
        <dbReference type="PROSITE" id="PS51321"/>
    </source>
</evidence>
<dbReference type="Gene3D" id="2.20.25.10">
    <property type="match status" value="1"/>
</dbReference>
<sequence length="364" mass="39914">PSNFQLHDTRTFVALLNYHLPPNSRLRSSIPPFPVTLNQVTHITSEALATAAGRSITRSKRLRSGIMASMEAKDIEERGKQLAKAAVGGDPPATLLALLDGLKGWTATEKLLRQTKIGVHVNKLRQNPDTQVARTATTLVNKWKGDVKKAPATAASSGTNSPAPNKSSPAPAAASKLKAEPQGDLEKRNSLSDKIDTAVTGNQTRDACIKLMYDGLAFMSPDAAPEILKVARSVELAAYNAYQPEGSPEYRQRIRSLYQNLKNKSNPKLRSQVLSGFIKPDRFVRMTHEELKSDKQRAEDEKLQKENMDKAMVAQAERSISASLTCGKCGQKKVSYSQAQTRSADEPMTTFCECTVCGNRWKFS</sequence>
<evidence type="ECO:0000256" key="9">
    <source>
        <dbReference type="SAM" id="MobiDB-lite"/>
    </source>
</evidence>
<gene>
    <name evidence="13" type="ORF">D6D28_00909</name>
</gene>
<evidence type="ECO:0000256" key="8">
    <source>
        <dbReference type="RuleBase" id="RU368078"/>
    </source>
</evidence>
<dbReference type="FunFam" id="2.20.25.10:FF:000001">
    <property type="entry name" value="Probable Transcription elongation factor S-II"/>
    <property type="match status" value="1"/>
</dbReference>
<keyword evidence="8" id="KW-0804">Transcription</keyword>
<feature type="non-terminal residue" evidence="13">
    <location>
        <position position="1"/>
    </location>
</feature>
<dbReference type="SMART" id="SM00509">
    <property type="entry name" value="TFS2N"/>
    <property type="match status" value="1"/>
</dbReference>
<comment type="caution">
    <text evidence="13">The sequence shown here is derived from an EMBL/GenBank/DDBJ whole genome shotgun (WGS) entry which is preliminary data.</text>
</comment>
<dbReference type="PROSITE" id="PS51133">
    <property type="entry name" value="ZF_TFIIS_2"/>
    <property type="match status" value="1"/>
</dbReference>
<dbReference type="Pfam" id="PF01096">
    <property type="entry name" value="Zn_ribbon_TFIIS"/>
    <property type="match status" value="1"/>
</dbReference>
<dbReference type="GO" id="GO:0031440">
    <property type="term" value="P:regulation of mRNA 3'-end processing"/>
    <property type="evidence" value="ECO:0007669"/>
    <property type="project" value="TreeGrafter"/>
</dbReference>
<accession>A0A4S8SZH0</accession>
<dbReference type="SUPFAM" id="SSF46942">
    <property type="entry name" value="Elongation factor TFIIS domain 2"/>
    <property type="match status" value="1"/>
</dbReference>
<dbReference type="FunFam" id="1.10.472.30:FF:000003">
    <property type="entry name" value="Transcription elongation factor S-II"/>
    <property type="match status" value="1"/>
</dbReference>
<dbReference type="SUPFAM" id="SSF47676">
    <property type="entry name" value="Conserved domain common to transcription factors TFIIS, elongin A, CRSP70"/>
    <property type="match status" value="1"/>
</dbReference>
<dbReference type="InterPro" id="IPR003618">
    <property type="entry name" value="TFIIS_cen_dom"/>
</dbReference>
<dbReference type="InterPro" id="IPR017923">
    <property type="entry name" value="TFIIS_N"/>
</dbReference>
<comment type="function">
    <text evidence="8">Necessary for efficient RNA polymerase II transcription elongation past template-encoded arresting sites.</text>
</comment>
<dbReference type="AlphaFoldDB" id="A0A4S8SZH0"/>
<keyword evidence="13" id="KW-0648">Protein biosynthesis</keyword>
<keyword evidence="4 8" id="KW-0862">Zinc</keyword>
<comment type="similarity">
    <text evidence="8">Belongs to the TFS-II family.</text>
</comment>
<feature type="compositionally biased region" description="Low complexity" evidence="9">
    <location>
        <begin position="160"/>
        <end position="176"/>
    </location>
</feature>
<dbReference type="Gene3D" id="1.20.930.10">
    <property type="entry name" value="Conserved domain common to transcription factors TFIIS, elongin A, CRSP70"/>
    <property type="match status" value="1"/>
</dbReference>
<evidence type="ECO:0000256" key="1">
    <source>
        <dbReference type="ARBA" id="ARBA00004123"/>
    </source>
</evidence>
<dbReference type="InterPro" id="IPR001222">
    <property type="entry name" value="Znf_TFIIS"/>
</dbReference>
<dbReference type="CDD" id="cd13749">
    <property type="entry name" value="Zn-ribbon_TFIIS"/>
    <property type="match status" value="1"/>
</dbReference>
<feature type="region of interest" description="Disordered" evidence="9">
    <location>
        <begin position="147"/>
        <end position="198"/>
    </location>
</feature>
<evidence type="ECO:0000256" key="7">
    <source>
        <dbReference type="PROSITE-ProRule" id="PRU00649"/>
    </source>
</evidence>
<dbReference type="SMART" id="SM00440">
    <property type="entry name" value="ZnF_C2C2"/>
    <property type="match status" value="1"/>
</dbReference>
<dbReference type="GO" id="GO:0006368">
    <property type="term" value="P:transcription elongation by RNA polymerase II"/>
    <property type="evidence" value="ECO:0007669"/>
    <property type="project" value="InterPro"/>
</dbReference>
<dbReference type="PANTHER" id="PTHR11477:SF0">
    <property type="entry name" value="IP08861P-RELATED"/>
    <property type="match status" value="1"/>
</dbReference>
<dbReference type="GO" id="GO:0031564">
    <property type="term" value="P:transcription antitermination"/>
    <property type="evidence" value="ECO:0007669"/>
    <property type="project" value="TreeGrafter"/>
</dbReference>
<protein>
    <recommendedName>
        <fullName evidence="8">Transcription elongation factor</fullName>
    </recommendedName>
</protein>
<evidence type="ECO:0000256" key="2">
    <source>
        <dbReference type="ARBA" id="ARBA00022723"/>
    </source>
</evidence>
<dbReference type="PIRSF" id="PIRSF006704">
    <property type="entry name" value="TF_IIS"/>
    <property type="match status" value="1"/>
</dbReference>
<keyword evidence="8" id="KW-0238">DNA-binding</keyword>
<dbReference type="InterPro" id="IPR003617">
    <property type="entry name" value="TFIIS/CRSP70_N_sub"/>
</dbReference>
<dbReference type="Gene3D" id="1.10.472.30">
    <property type="entry name" value="Transcription elongation factor S-II, central domain"/>
    <property type="match status" value="1"/>
</dbReference>
<dbReference type="SUPFAM" id="SSF57783">
    <property type="entry name" value="Zinc beta-ribbon"/>
    <property type="match status" value="1"/>
</dbReference>
<dbReference type="PROSITE" id="PS51319">
    <property type="entry name" value="TFIIS_N"/>
    <property type="match status" value="1"/>
</dbReference>
<evidence type="ECO:0000256" key="5">
    <source>
        <dbReference type="ARBA" id="ARBA00023242"/>
    </source>
</evidence>
<keyword evidence="13" id="KW-0251">Elongation factor</keyword>
<keyword evidence="8" id="KW-0805">Transcription regulation</keyword>
<dbReference type="InterPro" id="IPR035100">
    <property type="entry name" value="TF_IIS-typ"/>
</dbReference>
<keyword evidence="5 7" id="KW-0539">Nucleus</keyword>
<feature type="domain" description="TFIIS N-terminal" evidence="11">
    <location>
        <begin position="74"/>
        <end position="150"/>
    </location>
</feature>
<dbReference type="InterPro" id="IPR006289">
    <property type="entry name" value="TFSII"/>
</dbReference>
<dbReference type="Pfam" id="PF08711">
    <property type="entry name" value="Med26"/>
    <property type="match status" value="1"/>
</dbReference>
<evidence type="ECO:0000259" key="11">
    <source>
        <dbReference type="PROSITE" id="PS51319"/>
    </source>
</evidence>
<evidence type="ECO:0000256" key="3">
    <source>
        <dbReference type="ARBA" id="ARBA00022771"/>
    </source>
</evidence>
<feature type="domain" description="TFIIS central" evidence="12">
    <location>
        <begin position="204"/>
        <end position="319"/>
    </location>
</feature>
<evidence type="ECO:0000259" key="10">
    <source>
        <dbReference type="PROSITE" id="PS51133"/>
    </source>
</evidence>
<evidence type="ECO:0000256" key="6">
    <source>
        <dbReference type="PROSITE-ProRule" id="PRU00472"/>
    </source>
</evidence>
<feature type="domain" description="TFIIS-type" evidence="10">
    <location>
        <begin position="322"/>
        <end position="362"/>
    </location>
</feature>
<dbReference type="PANTHER" id="PTHR11477">
    <property type="entry name" value="TRANSCRIPTION FACTOR S-II ZINC FINGER DOMAIN-CONTAINING PROTEIN"/>
    <property type="match status" value="1"/>
</dbReference>
<dbReference type="InterPro" id="IPR035441">
    <property type="entry name" value="TFIIS/LEDGF_dom_sf"/>
</dbReference>
<reference evidence="13 14" key="1">
    <citation type="submission" date="2018-10" db="EMBL/GenBank/DDBJ databases">
        <title>Fifty Aureobasidium pullulans genomes reveal a recombining polyextremotolerant generalist.</title>
        <authorList>
            <person name="Gostincar C."/>
            <person name="Turk M."/>
            <person name="Zajc J."/>
            <person name="Gunde-Cimerman N."/>
        </authorList>
    </citation>
    <scope>NUCLEOTIDE SEQUENCE [LARGE SCALE GENOMIC DNA]</scope>
    <source>
        <strain evidence="13 14">EXF-11900</strain>
    </source>
</reference>
<organism evidence="13 14">
    <name type="scientific">Aureobasidium pullulans</name>
    <name type="common">Black yeast</name>
    <name type="synonym">Pullularia pullulans</name>
    <dbReference type="NCBI Taxonomy" id="5580"/>
    <lineage>
        <taxon>Eukaryota</taxon>
        <taxon>Fungi</taxon>
        <taxon>Dikarya</taxon>
        <taxon>Ascomycota</taxon>
        <taxon>Pezizomycotina</taxon>
        <taxon>Dothideomycetes</taxon>
        <taxon>Dothideomycetidae</taxon>
        <taxon>Dothideales</taxon>
        <taxon>Saccotheciaceae</taxon>
        <taxon>Aureobasidium</taxon>
    </lineage>
</organism>
<evidence type="ECO:0000313" key="14">
    <source>
        <dbReference type="Proteomes" id="UP000304951"/>
    </source>
</evidence>
<feature type="compositionally biased region" description="Basic and acidic residues" evidence="9">
    <location>
        <begin position="177"/>
        <end position="196"/>
    </location>
</feature>
<dbReference type="PROSITE" id="PS51321">
    <property type="entry name" value="TFIIS_CENTRAL"/>
    <property type="match status" value="1"/>
</dbReference>
<dbReference type="GO" id="GO:0003746">
    <property type="term" value="F:translation elongation factor activity"/>
    <property type="evidence" value="ECO:0007669"/>
    <property type="project" value="UniProtKB-KW"/>
</dbReference>
<name>A0A4S8SZH0_AURPU</name>
<dbReference type="PROSITE" id="PS00466">
    <property type="entry name" value="ZF_TFIIS_1"/>
    <property type="match status" value="1"/>
</dbReference>
<proteinExistence type="inferred from homology"/>
<dbReference type="SMART" id="SM00510">
    <property type="entry name" value="TFS2M"/>
    <property type="match status" value="1"/>
</dbReference>
<dbReference type="InterPro" id="IPR036575">
    <property type="entry name" value="TFIIS_cen_dom_sf"/>
</dbReference>
<dbReference type="Pfam" id="PF07500">
    <property type="entry name" value="TFIIS_M"/>
    <property type="match status" value="1"/>
</dbReference>
<dbReference type="GO" id="GO:0005634">
    <property type="term" value="C:nucleus"/>
    <property type="evidence" value="ECO:0007669"/>
    <property type="project" value="UniProtKB-SubCell"/>
</dbReference>
<evidence type="ECO:0000313" key="13">
    <source>
        <dbReference type="EMBL" id="THV76750.1"/>
    </source>
</evidence>
<evidence type="ECO:0000256" key="4">
    <source>
        <dbReference type="ARBA" id="ARBA00022833"/>
    </source>
</evidence>